<proteinExistence type="predicted"/>
<name>A0A1X7BL03_9RHOB</name>
<sequence>MTKKKSTSEMPENFSNIVKSMQSAITANPLIAPQAEHFWKTQEQLLDTAETFTRSWFQRRHEATRTAMIAARESAEKERANPAEAFQTIAEWQRHSMERMVEDAREWLEMVSRCAGIAAVSEIEAAEDVMQEAQKTTKAAKSEPV</sequence>
<evidence type="ECO:0008006" key="3">
    <source>
        <dbReference type="Google" id="ProtNLM"/>
    </source>
</evidence>
<organism evidence="1 2">
    <name type="scientific">Roseovarius aestuarii</name>
    <dbReference type="NCBI Taxonomy" id="475083"/>
    <lineage>
        <taxon>Bacteria</taxon>
        <taxon>Pseudomonadati</taxon>
        <taxon>Pseudomonadota</taxon>
        <taxon>Alphaproteobacteria</taxon>
        <taxon>Rhodobacterales</taxon>
        <taxon>Roseobacteraceae</taxon>
        <taxon>Roseovarius</taxon>
    </lineage>
</organism>
<dbReference type="AlphaFoldDB" id="A0A1X7BL03"/>
<dbReference type="RefSeq" id="WP_085798317.1">
    <property type="nucleotide sequence ID" value="NZ_FWXB01000001.1"/>
</dbReference>
<evidence type="ECO:0000313" key="1">
    <source>
        <dbReference type="EMBL" id="SMC10336.1"/>
    </source>
</evidence>
<dbReference type="EMBL" id="FWXB01000001">
    <property type="protein sequence ID" value="SMC10336.1"/>
    <property type="molecule type" value="Genomic_DNA"/>
</dbReference>
<dbReference type="OrthoDB" id="8138512at2"/>
<accession>A0A1X7BL03</accession>
<protein>
    <recommendedName>
        <fullName evidence="3">Phasin domain-containing protein</fullName>
    </recommendedName>
</protein>
<keyword evidence="2" id="KW-1185">Reference proteome</keyword>
<dbReference type="Proteomes" id="UP000193224">
    <property type="component" value="Unassembled WGS sequence"/>
</dbReference>
<evidence type="ECO:0000313" key="2">
    <source>
        <dbReference type="Proteomes" id="UP000193224"/>
    </source>
</evidence>
<gene>
    <name evidence="1" type="ORF">ROA7745_00142</name>
</gene>
<reference evidence="1 2" key="1">
    <citation type="submission" date="2017-03" db="EMBL/GenBank/DDBJ databases">
        <authorList>
            <person name="Afonso C.L."/>
            <person name="Miller P.J."/>
            <person name="Scott M.A."/>
            <person name="Spackman E."/>
            <person name="Goraichik I."/>
            <person name="Dimitrov K.M."/>
            <person name="Suarez D.L."/>
            <person name="Swayne D.E."/>
        </authorList>
    </citation>
    <scope>NUCLEOTIDE SEQUENCE [LARGE SCALE GENOMIC DNA]</scope>
    <source>
        <strain evidence="1 2">CECT 7745</strain>
    </source>
</reference>